<dbReference type="WBParaSite" id="nRc.2.0.1.t02053-RA">
    <property type="protein sequence ID" value="nRc.2.0.1.t02053-RA"/>
    <property type="gene ID" value="nRc.2.0.1.g02053"/>
</dbReference>
<reference evidence="2" key="1">
    <citation type="submission" date="2022-11" db="UniProtKB">
        <authorList>
            <consortium name="WormBaseParasite"/>
        </authorList>
    </citation>
    <scope>IDENTIFICATION</scope>
</reference>
<dbReference type="AlphaFoldDB" id="A0A915HJ86"/>
<sequence>MAAKCNEAGLFINNILTSLMSLAEIAENLARKMFESSGASLITCLIASITSKQMFSPSLSQSSQRTT</sequence>
<organism evidence="1 2">
    <name type="scientific">Romanomermis culicivorax</name>
    <name type="common">Nematode worm</name>
    <dbReference type="NCBI Taxonomy" id="13658"/>
    <lineage>
        <taxon>Eukaryota</taxon>
        <taxon>Metazoa</taxon>
        <taxon>Ecdysozoa</taxon>
        <taxon>Nematoda</taxon>
        <taxon>Enoplea</taxon>
        <taxon>Dorylaimia</taxon>
        <taxon>Mermithida</taxon>
        <taxon>Mermithoidea</taxon>
        <taxon>Mermithidae</taxon>
        <taxon>Romanomermis</taxon>
    </lineage>
</organism>
<dbReference type="Proteomes" id="UP000887565">
    <property type="component" value="Unplaced"/>
</dbReference>
<evidence type="ECO:0000313" key="2">
    <source>
        <dbReference type="WBParaSite" id="nRc.2.0.1.t02053-RA"/>
    </source>
</evidence>
<name>A0A915HJ86_ROMCU</name>
<protein>
    <submittedName>
        <fullName evidence="2">Uncharacterized protein</fullName>
    </submittedName>
</protein>
<keyword evidence="1" id="KW-1185">Reference proteome</keyword>
<accession>A0A915HJ86</accession>
<proteinExistence type="predicted"/>
<evidence type="ECO:0000313" key="1">
    <source>
        <dbReference type="Proteomes" id="UP000887565"/>
    </source>
</evidence>